<organism evidence="2 3">
    <name type="scientific">Gossypium davidsonii</name>
    <name type="common">Davidson's cotton</name>
    <name type="synonym">Gossypium klotzschianum subsp. davidsonii</name>
    <dbReference type="NCBI Taxonomy" id="34287"/>
    <lineage>
        <taxon>Eukaryota</taxon>
        <taxon>Viridiplantae</taxon>
        <taxon>Streptophyta</taxon>
        <taxon>Embryophyta</taxon>
        <taxon>Tracheophyta</taxon>
        <taxon>Spermatophyta</taxon>
        <taxon>Magnoliopsida</taxon>
        <taxon>eudicotyledons</taxon>
        <taxon>Gunneridae</taxon>
        <taxon>Pentapetalae</taxon>
        <taxon>rosids</taxon>
        <taxon>malvids</taxon>
        <taxon>Malvales</taxon>
        <taxon>Malvaceae</taxon>
        <taxon>Malvoideae</taxon>
        <taxon>Gossypium</taxon>
    </lineage>
</organism>
<dbReference type="AlphaFoldDB" id="A0A7J8RAT3"/>
<sequence length="105" mass="11556">MKTQLGSQVSKSMLQDSLMHQFSILGLSKLPHDQQASIQYSMPCLSNPDLYNSKLLESSILQRLQQQEGLLIQQARAIPTYPLSRTGTGTGTRSSISSIAFITSK</sequence>
<dbReference type="Proteomes" id="UP000593561">
    <property type="component" value="Unassembled WGS sequence"/>
</dbReference>
<gene>
    <name evidence="2" type="ORF">Godav_011664</name>
</gene>
<keyword evidence="3" id="KW-1185">Reference proteome</keyword>
<name>A0A7J8RAT3_GOSDV</name>
<protein>
    <submittedName>
        <fullName evidence="2">Uncharacterized protein</fullName>
    </submittedName>
</protein>
<feature type="region of interest" description="Disordered" evidence="1">
    <location>
        <begin position="83"/>
        <end position="105"/>
    </location>
</feature>
<accession>A0A7J8RAT3</accession>
<comment type="caution">
    <text evidence="2">The sequence shown here is derived from an EMBL/GenBank/DDBJ whole genome shotgun (WGS) entry which is preliminary data.</text>
</comment>
<evidence type="ECO:0000256" key="1">
    <source>
        <dbReference type="SAM" id="MobiDB-lite"/>
    </source>
</evidence>
<feature type="compositionally biased region" description="Low complexity" evidence="1">
    <location>
        <begin position="84"/>
        <end position="99"/>
    </location>
</feature>
<reference evidence="2 3" key="1">
    <citation type="journal article" date="2019" name="Genome Biol. Evol.">
        <title>Insights into the evolution of the New World diploid cottons (Gossypium, subgenus Houzingenia) based on genome sequencing.</title>
        <authorList>
            <person name="Grover C.E."/>
            <person name="Arick M.A. 2nd"/>
            <person name="Thrash A."/>
            <person name="Conover J.L."/>
            <person name="Sanders W.S."/>
            <person name="Peterson D.G."/>
            <person name="Frelichowski J.E."/>
            <person name="Scheffler J.A."/>
            <person name="Scheffler B.E."/>
            <person name="Wendel J.F."/>
        </authorList>
    </citation>
    <scope>NUCLEOTIDE SEQUENCE [LARGE SCALE GENOMIC DNA]</scope>
    <source>
        <strain evidence="2">27</strain>
        <tissue evidence="2">Leaf</tissue>
    </source>
</reference>
<dbReference type="EMBL" id="JABFAC010000004">
    <property type="protein sequence ID" value="MBA0610918.1"/>
    <property type="molecule type" value="Genomic_DNA"/>
</dbReference>
<evidence type="ECO:0000313" key="2">
    <source>
        <dbReference type="EMBL" id="MBA0610918.1"/>
    </source>
</evidence>
<evidence type="ECO:0000313" key="3">
    <source>
        <dbReference type="Proteomes" id="UP000593561"/>
    </source>
</evidence>
<proteinExistence type="predicted"/>